<feature type="region of interest" description="Disordered" evidence="1">
    <location>
        <begin position="56"/>
        <end position="84"/>
    </location>
</feature>
<reference evidence="2" key="1">
    <citation type="submission" date="2015-04" db="EMBL/GenBank/DDBJ databases">
        <title>The genome sequence of the plant pathogenic Rhizarian Plasmodiophora brassicae reveals insights in its biotrophic life cycle and the origin of chitin synthesis.</title>
        <authorList>
            <person name="Schwelm A."/>
            <person name="Fogelqvist J."/>
            <person name="Knaust A."/>
            <person name="Julke S."/>
            <person name="Lilja T."/>
            <person name="Dhandapani V."/>
            <person name="Bonilla-Rosso G."/>
            <person name="Karlsson M."/>
            <person name="Shevchenko A."/>
            <person name="Choi S.R."/>
            <person name="Kim H.G."/>
            <person name="Park J.Y."/>
            <person name="Lim Y.P."/>
            <person name="Ludwig-Muller J."/>
            <person name="Dixelius C."/>
        </authorList>
    </citation>
    <scope>NUCLEOTIDE SEQUENCE</scope>
    <source>
        <tissue evidence="2">Potato root galls</tissue>
    </source>
</reference>
<evidence type="ECO:0000313" key="2">
    <source>
        <dbReference type="EMBL" id="CRZ11564.1"/>
    </source>
</evidence>
<dbReference type="AlphaFoldDB" id="A0A0H5RS53"/>
<feature type="compositionally biased region" description="Polar residues" evidence="1">
    <location>
        <begin position="56"/>
        <end position="67"/>
    </location>
</feature>
<protein>
    <submittedName>
        <fullName evidence="2">Uncharacterized protein</fullName>
    </submittedName>
</protein>
<sequence length="122" mass="13435">PEPLCAFYTQSVVIMPRLNKRAVVAKKARDVTVMKCAMSSTISTIAADAGVPVQLSDQDLSDDNGQADNELPRKKTSARLSTGRTANPVKINRCQLRRCMCFHRALPNVVDDTMELAVLFQL</sequence>
<evidence type="ECO:0000256" key="1">
    <source>
        <dbReference type="SAM" id="MobiDB-lite"/>
    </source>
</evidence>
<dbReference type="EMBL" id="HACM01011122">
    <property type="protein sequence ID" value="CRZ11564.1"/>
    <property type="molecule type" value="Transcribed_RNA"/>
</dbReference>
<name>A0A0H5RS53_9EUKA</name>
<proteinExistence type="predicted"/>
<organism evidence="2">
    <name type="scientific">Spongospora subterranea</name>
    <dbReference type="NCBI Taxonomy" id="70186"/>
    <lineage>
        <taxon>Eukaryota</taxon>
        <taxon>Sar</taxon>
        <taxon>Rhizaria</taxon>
        <taxon>Endomyxa</taxon>
        <taxon>Phytomyxea</taxon>
        <taxon>Plasmodiophorida</taxon>
        <taxon>Plasmodiophoridae</taxon>
        <taxon>Spongospora</taxon>
    </lineage>
</organism>
<accession>A0A0H5RS53</accession>
<feature type="non-terminal residue" evidence="2">
    <location>
        <position position="1"/>
    </location>
</feature>